<sequence>MLNVSTAASSTPVLAGLPTARAVDHYAFTVPDLDEAIAFFTGVLGGELCYREGPVEDPGGDWMTRKLGVHARARAQVALVRLGPYSNLELFEYTAPGQITSPPGPNDVGGHHLALMVADLDTAEEHLRRSATVRLGPSDARAGTRRWFLTPWGMLLSLRGPGRRDDRGFVPAETPYANANPNAVERSLGLLGVEHVSYTVADLAAATAFFTDVLGAEPVESPQHPADRSDGHWPPGTEHSRRTLLRTGPTANCELIQSGTGALRSRPPRNSDVGGHHLAFYVDDVDAAAAHLREQEGVTLMGEPETITQGPIAGDRWLYFSTPIGIQMEIINMPDGSLPYEALTSARRATPGDLRWHDRP</sequence>
<feature type="domain" description="VOC" evidence="3">
    <location>
        <begin position="192"/>
        <end position="333"/>
    </location>
</feature>
<dbReference type="GO" id="GO:0051213">
    <property type="term" value="F:dioxygenase activity"/>
    <property type="evidence" value="ECO:0007669"/>
    <property type="project" value="UniProtKB-KW"/>
</dbReference>
<dbReference type="Proteomes" id="UP000502665">
    <property type="component" value="Chromosome"/>
</dbReference>
<evidence type="ECO:0000313" key="5">
    <source>
        <dbReference type="Proteomes" id="UP000502665"/>
    </source>
</evidence>
<name>A0A6M4WGJ0_9ACTN</name>
<proteinExistence type="predicted"/>
<dbReference type="InterPro" id="IPR029068">
    <property type="entry name" value="Glyas_Bleomycin-R_OHBP_Dase"/>
</dbReference>
<gene>
    <name evidence="4" type="ORF">G9272_02365</name>
</gene>
<dbReference type="GO" id="GO:0004493">
    <property type="term" value="F:methylmalonyl-CoA epimerase activity"/>
    <property type="evidence" value="ECO:0007669"/>
    <property type="project" value="TreeGrafter"/>
</dbReference>
<dbReference type="GO" id="GO:0046872">
    <property type="term" value="F:metal ion binding"/>
    <property type="evidence" value="ECO:0007669"/>
    <property type="project" value="UniProtKB-KW"/>
</dbReference>
<feature type="region of interest" description="Disordered" evidence="2">
    <location>
        <begin position="219"/>
        <end position="244"/>
    </location>
</feature>
<reference evidence="4" key="1">
    <citation type="submission" date="2020-03" db="EMBL/GenBank/DDBJ databases">
        <title>Molecular networking-based the target discovery of potent antiproliferative macrolactams: 5/6/7/16 polycyclic ansamycins and glycosylated trienomycin from Streptomyces cacaoi subsp. asoensis.</title>
        <authorList>
            <person name="Liu L.-L."/>
        </authorList>
    </citation>
    <scope>NUCLEOTIDE SEQUENCE [LARGE SCALE GENOMIC DNA]</scope>
    <source>
        <strain evidence="4">H2S5</strain>
    </source>
</reference>
<dbReference type="Pfam" id="PF00903">
    <property type="entry name" value="Glyoxalase"/>
    <property type="match status" value="1"/>
</dbReference>
<dbReference type="EMBL" id="CP049838">
    <property type="protein sequence ID" value="QJS99288.1"/>
    <property type="molecule type" value="Genomic_DNA"/>
</dbReference>
<dbReference type="AlphaFoldDB" id="A0A6M4WGJ0"/>
<dbReference type="PANTHER" id="PTHR43048">
    <property type="entry name" value="METHYLMALONYL-COA EPIMERASE"/>
    <property type="match status" value="1"/>
</dbReference>
<dbReference type="PANTHER" id="PTHR43048:SF3">
    <property type="entry name" value="METHYLMALONYL-COA EPIMERASE, MITOCHONDRIAL"/>
    <property type="match status" value="1"/>
</dbReference>
<dbReference type="Gene3D" id="3.10.180.10">
    <property type="entry name" value="2,3-Dihydroxybiphenyl 1,2-Dioxygenase, domain 1"/>
    <property type="match status" value="2"/>
</dbReference>
<dbReference type="InterPro" id="IPR051785">
    <property type="entry name" value="MMCE/EMCE_epimerase"/>
</dbReference>
<evidence type="ECO:0000256" key="2">
    <source>
        <dbReference type="SAM" id="MobiDB-lite"/>
    </source>
</evidence>
<keyword evidence="1" id="KW-0479">Metal-binding</keyword>
<protein>
    <submittedName>
        <fullName evidence="4">Glyoxalase/bleomycin resistance/dioxygenase family protein</fullName>
    </submittedName>
</protein>
<dbReference type="SUPFAM" id="SSF54593">
    <property type="entry name" value="Glyoxalase/Bleomycin resistance protein/Dihydroxybiphenyl dioxygenase"/>
    <property type="match status" value="2"/>
</dbReference>
<evidence type="ECO:0000259" key="3">
    <source>
        <dbReference type="PROSITE" id="PS51819"/>
    </source>
</evidence>
<accession>A0A6M4WGJ0</accession>
<dbReference type="GO" id="GO:0046491">
    <property type="term" value="P:L-methylmalonyl-CoA metabolic process"/>
    <property type="evidence" value="ECO:0007669"/>
    <property type="project" value="TreeGrafter"/>
</dbReference>
<dbReference type="PROSITE" id="PS51819">
    <property type="entry name" value="VOC"/>
    <property type="match status" value="2"/>
</dbReference>
<dbReference type="InterPro" id="IPR004360">
    <property type="entry name" value="Glyas_Fos-R_dOase_dom"/>
</dbReference>
<dbReference type="RefSeq" id="WP_171394939.1">
    <property type="nucleotide sequence ID" value="NZ_CP049838.1"/>
</dbReference>
<keyword evidence="5" id="KW-1185">Reference proteome</keyword>
<organism evidence="4 5">
    <name type="scientific">Streptomyces asoensis</name>
    <dbReference type="NCBI Taxonomy" id="249586"/>
    <lineage>
        <taxon>Bacteria</taxon>
        <taxon>Bacillati</taxon>
        <taxon>Actinomycetota</taxon>
        <taxon>Actinomycetes</taxon>
        <taxon>Kitasatosporales</taxon>
        <taxon>Streptomycetaceae</taxon>
        <taxon>Streptomyces</taxon>
    </lineage>
</organism>
<dbReference type="Pfam" id="PF13669">
    <property type="entry name" value="Glyoxalase_4"/>
    <property type="match status" value="1"/>
</dbReference>
<feature type="domain" description="VOC" evidence="3">
    <location>
        <begin position="22"/>
        <end position="161"/>
    </location>
</feature>
<evidence type="ECO:0000256" key="1">
    <source>
        <dbReference type="ARBA" id="ARBA00022723"/>
    </source>
</evidence>
<dbReference type="InterPro" id="IPR037523">
    <property type="entry name" value="VOC_core"/>
</dbReference>
<evidence type="ECO:0000313" key="4">
    <source>
        <dbReference type="EMBL" id="QJS99288.1"/>
    </source>
</evidence>